<dbReference type="RefSeq" id="WP_011840193.1">
    <property type="nucleotide sequence ID" value="NZ_QWGP01000014.1"/>
</dbReference>
<proteinExistence type="predicted"/>
<accession>A0AAX1UJU4</accession>
<dbReference type="AlphaFoldDB" id="A0AAX1UJU4"/>
<evidence type="ECO:0000313" key="2">
    <source>
        <dbReference type="EMBL" id="RHZ94066.1"/>
    </source>
</evidence>
<reference evidence="2 3" key="1">
    <citation type="submission" date="2018-08" db="EMBL/GenBank/DDBJ databases">
        <title>Draft genome sequence of Rhodobacter sphaeroides FY.</title>
        <authorList>
            <person name="Rayyan A."/>
            <person name="Meyer T.E."/>
            <person name="Kyndt J.A."/>
        </authorList>
    </citation>
    <scope>NUCLEOTIDE SEQUENCE [LARGE SCALE GENOMIC DNA]</scope>
    <source>
        <strain evidence="2 3">FY</strain>
    </source>
</reference>
<evidence type="ECO:0000256" key="1">
    <source>
        <dbReference type="SAM" id="MobiDB-lite"/>
    </source>
</evidence>
<comment type="caution">
    <text evidence="2">The sequence shown here is derived from an EMBL/GenBank/DDBJ whole genome shotgun (WGS) entry which is preliminary data.</text>
</comment>
<feature type="compositionally biased region" description="Basic and acidic residues" evidence="1">
    <location>
        <begin position="8"/>
        <end position="21"/>
    </location>
</feature>
<name>A0AAX1UJU4_CERSP</name>
<feature type="region of interest" description="Disordered" evidence="1">
    <location>
        <begin position="1"/>
        <end position="21"/>
    </location>
</feature>
<evidence type="ECO:0000313" key="3">
    <source>
        <dbReference type="Proteomes" id="UP000266305"/>
    </source>
</evidence>
<organism evidence="2 3">
    <name type="scientific">Cereibacter sphaeroides</name>
    <name type="common">Rhodobacter sphaeroides</name>
    <dbReference type="NCBI Taxonomy" id="1063"/>
    <lineage>
        <taxon>Bacteria</taxon>
        <taxon>Pseudomonadati</taxon>
        <taxon>Pseudomonadota</taxon>
        <taxon>Alphaproteobacteria</taxon>
        <taxon>Rhodobacterales</taxon>
        <taxon>Paracoccaceae</taxon>
        <taxon>Cereibacter</taxon>
    </lineage>
</organism>
<dbReference type="Proteomes" id="UP000266305">
    <property type="component" value="Unassembled WGS sequence"/>
</dbReference>
<evidence type="ECO:0008006" key="4">
    <source>
        <dbReference type="Google" id="ProtNLM"/>
    </source>
</evidence>
<protein>
    <recommendedName>
        <fullName evidence="4">HIRAN domain-containing protein</fullName>
    </recommendedName>
</protein>
<dbReference type="EMBL" id="QWGP01000014">
    <property type="protein sequence ID" value="RHZ94066.1"/>
    <property type="molecule type" value="Genomic_DNA"/>
</dbReference>
<sequence>MIATDDPLQDRPRAGGQDRTEKRLAGAVRVMACEAAPLEAAAPPAEGAILRLERDPQRPFASGAVLLLDEAGRAVAQLSALPVRMLAALLDNGCESFALVEQTGSRVSVAIHLAAPFWG</sequence>
<gene>
    <name evidence="2" type="ORF">D1114_13245</name>
</gene>